<accession>A0AAV4XXI5</accession>
<proteinExistence type="predicted"/>
<evidence type="ECO:0000313" key="2">
    <source>
        <dbReference type="Proteomes" id="UP001054945"/>
    </source>
</evidence>
<comment type="caution">
    <text evidence="1">The sequence shown here is derived from an EMBL/GenBank/DDBJ whole genome shotgun (WGS) entry which is preliminary data.</text>
</comment>
<dbReference type="EMBL" id="BPLR01018354">
    <property type="protein sequence ID" value="GIY98900.1"/>
    <property type="molecule type" value="Genomic_DNA"/>
</dbReference>
<organism evidence="1 2">
    <name type="scientific">Caerostris extrusa</name>
    <name type="common">Bark spider</name>
    <name type="synonym">Caerostris bankana</name>
    <dbReference type="NCBI Taxonomy" id="172846"/>
    <lineage>
        <taxon>Eukaryota</taxon>
        <taxon>Metazoa</taxon>
        <taxon>Ecdysozoa</taxon>
        <taxon>Arthropoda</taxon>
        <taxon>Chelicerata</taxon>
        <taxon>Arachnida</taxon>
        <taxon>Araneae</taxon>
        <taxon>Araneomorphae</taxon>
        <taxon>Entelegynae</taxon>
        <taxon>Araneoidea</taxon>
        <taxon>Araneidae</taxon>
        <taxon>Caerostris</taxon>
    </lineage>
</organism>
<dbReference type="Proteomes" id="UP001054945">
    <property type="component" value="Unassembled WGS sequence"/>
</dbReference>
<keyword evidence="2" id="KW-1185">Reference proteome</keyword>
<gene>
    <name evidence="1" type="ORF">CEXT_192851</name>
</gene>
<reference evidence="1 2" key="1">
    <citation type="submission" date="2021-06" db="EMBL/GenBank/DDBJ databases">
        <title>Caerostris extrusa draft genome.</title>
        <authorList>
            <person name="Kono N."/>
            <person name="Arakawa K."/>
        </authorList>
    </citation>
    <scope>NUCLEOTIDE SEQUENCE [LARGE SCALE GENOMIC DNA]</scope>
</reference>
<evidence type="ECO:0000313" key="1">
    <source>
        <dbReference type="EMBL" id="GIY98900.1"/>
    </source>
</evidence>
<protein>
    <submittedName>
        <fullName evidence="1">Uncharacterized protein</fullName>
    </submittedName>
</protein>
<dbReference type="AlphaFoldDB" id="A0AAV4XXI5"/>
<name>A0AAV4XXI5_CAEEX</name>
<sequence length="85" mass="10052">MVSVPSSVVQTRLSTGMHDFRLFLRVGRASEVPLTEKRAPRRHVAELLFQYALRHSIIYMWYWENLPAPPVLHLWSLFMMTLLQK</sequence>